<keyword evidence="3" id="KW-1003">Cell membrane</keyword>
<keyword evidence="5 7" id="KW-1133">Transmembrane helix</keyword>
<organism evidence="8">
    <name type="scientific">marine sediment metagenome</name>
    <dbReference type="NCBI Taxonomy" id="412755"/>
    <lineage>
        <taxon>unclassified sequences</taxon>
        <taxon>metagenomes</taxon>
        <taxon>ecological metagenomes</taxon>
    </lineage>
</organism>
<evidence type="ECO:0000256" key="1">
    <source>
        <dbReference type="ARBA" id="ARBA00004651"/>
    </source>
</evidence>
<dbReference type="GO" id="GO:0005886">
    <property type="term" value="C:plasma membrane"/>
    <property type="evidence" value="ECO:0007669"/>
    <property type="project" value="UniProtKB-SubCell"/>
</dbReference>
<name>X1DRU0_9ZZZZ</name>
<evidence type="ECO:0000256" key="6">
    <source>
        <dbReference type="ARBA" id="ARBA00023136"/>
    </source>
</evidence>
<evidence type="ECO:0000256" key="7">
    <source>
        <dbReference type="SAM" id="Phobius"/>
    </source>
</evidence>
<reference evidence="8" key="1">
    <citation type="journal article" date="2014" name="Front. Microbiol.">
        <title>High frequency of phylogenetically diverse reductive dehalogenase-homologous genes in deep subseafloor sedimentary metagenomes.</title>
        <authorList>
            <person name="Kawai M."/>
            <person name="Futagami T."/>
            <person name="Toyoda A."/>
            <person name="Takaki Y."/>
            <person name="Nishi S."/>
            <person name="Hori S."/>
            <person name="Arai W."/>
            <person name="Tsubouchi T."/>
            <person name="Morono Y."/>
            <person name="Uchiyama I."/>
            <person name="Ito T."/>
            <person name="Fujiyama A."/>
            <person name="Inagaki F."/>
            <person name="Takami H."/>
        </authorList>
    </citation>
    <scope>NUCLEOTIDE SEQUENCE</scope>
    <source>
        <strain evidence="8">Expedition CK06-06</strain>
    </source>
</reference>
<feature type="transmembrane region" description="Helical" evidence="7">
    <location>
        <begin position="12"/>
        <end position="34"/>
    </location>
</feature>
<dbReference type="InterPro" id="IPR005524">
    <property type="entry name" value="DUF318"/>
</dbReference>
<evidence type="ECO:0008006" key="9">
    <source>
        <dbReference type="Google" id="ProtNLM"/>
    </source>
</evidence>
<dbReference type="EMBL" id="BARU01003432">
    <property type="protein sequence ID" value="GAH23731.1"/>
    <property type="molecule type" value="Genomic_DNA"/>
</dbReference>
<keyword evidence="6 7" id="KW-0472">Membrane</keyword>
<dbReference type="Pfam" id="PF03773">
    <property type="entry name" value="ArsP_1"/>
    <property type="match status" value="1"/>
</dbReference>
<accession>X1DRU0</accession>
<dbReference type="PANTHER" id="PTHR43299:SF1">
    <property type="entry name" value="UPF0718 PROTEIN YRAQ"/>
    <property type="match status" value="1"/>
</dbReference>
<evidence type="ECO:0000256" key="5">
    <source>
        <dbReference type="ARBA" id="ARBA00022989"/>
    </source>
</evidence>
<sequence>EEKKEQIHLIRELGLIEALAIGLGSMLSAGIFVLSANAAERVGPAHVLFCLVPAFFIAGALSGLIPKEIIVKYLGRRTNKIISYTVASISGLLIAVCSCTILPLFAGIRKRGAGLGPAITFLFVGPSINILAITLTGTMIGWESIQIFQIKHHQNLITNYFFQLSY</sequence>
<dbReference type="PANTHER" id="PTHR43299">
    <property type="entry name" value="UPF0718 PROTEIN YRAQ"/>
    <property type="match status" value="1"/>
</dbReference>
<evidence type="ECO:0000256" key="4">
    <source>
        <dbReference type="ARBA" id="ARBA00022692"/>
    </source>
</evidence>
<evidence type="ECO:0000256" key="2">
    <source>
        <dbReference type="ARBA" id="ARBA00006386"/>
    </source>
</evidence>
<gene>
    <name evidence="8" type="ORF">S03H2_07430</name>
</gene>
<comment type="similarity">
    <text evidence="2">Belongs to the UPF0718 family.</text>
</comment>
<evidence type="ECO:0000313" key="8">
    <source>
        <dbReference type="EMBL" id="GAH23731.1"/>
    </source>
</evidence>
<comment type="subcellular location">
    <subcellularLocation>
        <location evidence="1">Cell membrane</location>
        <topology evidence="1">Multi-pass membrane protein</topology>
    </subcellularLocation>
</comment>
<proteinExistence type="inferred from homology"/>
<keyword evidence="4 7" id="KW-0812">Transmembrane</keyword>
<feature type="non-terminal residue" evidence="8">
    <location>
        <position position="1"/>
    </location>
</feature>
<evidence type="ECO:0000256" key="3">
    <source>
        <dbReference type="ARBA" id="ARBA00022475"/>
    </source>
</evidence>
<protein>
    <recommendedName>
        <fullName evidence="9">Permease</fullName>
    </recommendedName>
</protein>
<comment type="caution">
    <text evidence="8">The sequence shown here is derived from an EMBL/GenBank/DDBJ whole genome shotgun (WGS) entry which is preliminary data.</text>
</comment>
<feature type="transmembrane region" description="Helical" evidence="7">
    <location>
        <begin position="86"/>
        <end position="106"/>
    </location>
</feature>
<feature type="transmembrane region" description="Helical" evidence="7">
    <location>
        <begin position="118"/>
        <end position="142"/>
    </location>
</feature>
<dbReference type="Gene3D" id="1.20.1740.10">
    <property type="entry name" value="Amino acid/polyamine transporter I"/>
    <property type="match status" value="1"/>
</dbReference>
<feature type="transmembrane region" description="Helical" evidence="7">
    <location>
        <begin position="46"/>
        <end position="65"/>
    </location>
</feature>
<dbReference type="AlphaFoldDB" id="X1DRU0"/>